<gene>
    <name evidence="1" type="ORF">A5888_004298</name>
</gene>
<evidence type="ECO:0000313" key="2">
    <source>
        <dbReference type="Proteomes" id="UP000195141"/>
    </source>
</evidence>
<proteinExistence type="predicted"/>
<reference evidence="1" key="1">
    <citation type="submission" date="2017-05" db="EMBL/GenBank/DDBJ databases">
        <authorList>
            <consortium name="The Broad Institute Genomics Platform"/>
            <consortium name="The Broad Institute Genomic Center for Infectious Diseases"/>
            <person name="Earl A."/>
            <person name="Manson A."/>
            <person name="Schwartman J."/>
            <person name="Gilmore M."/>
            <person name="Abouelleil A."/>
            <person name="Cao P."/>
            <person name="Chapman S."/>
            <person name="Cusick C."/>
            <person name="Shea T."/>
            <person name="Young S."/>
            <person name="Neafsey D."/>
            <person name="Nusbaum C."/>
            <person name="Birren B."/>
        </authorList>
    </citation>
    <scope>NUCLEOTIDE SEQUENCE</scope>
    <source>
        <strain evidence="1">9E7_DIV0242</strain>
    </source>
</reference>
<keyword evidence="2" id="KW-1185">Reference proteome</keyword>
<sequence length="73" mass="8683">MFSLILAICFIYSMYKLGKWVLNWINDDLNGQPQFTPEEIVQAETILTQIQIEMDAMEARRKLYDEALRKNRN</sequence>
<name>A0AAQ3VYW3_9ENTE</name>
<organism evidence="1 2">
    <name type="scientific">Candidatus Enterococcus clewellii</name>
    <dbReference type="NCBI Taxonomy" id="1834193"/>
    <lineage>
        <taxon>Bacteria</taxon>
        <taxon>Bacillati</taxon>
        <taxon>Bacillota</taxon>
        <taxon>Bacilli</taxon>
        <taxon>Lactobacillales</taxon>
        <taxon>Enterococcaceae</taxon>
        <taxon>Enterococcus</taxon>
    </lineage>
</organism>
<dbReference type="EMBL" id="CP147247">
    <property type="protein sequence ID" value="WYJ92509.1"/>
    <property type="molecule type" value="Genomic_DNA"/>
</dbReference>
<dbReference type="AlphaFoldDB" id="A0AAQ3VYW3"/>
<dbReference type="Proteomes" id="UP000195141">
    <property type="component" value="Chromosome"/>
</dbReference>
<protein>
    <submittedName>
        <fullName evidence="1">Uncharacterized protein</fullName>
    </submittedName>
</protein>
<evidence type="ECO:0000313" key="1">
    <source>
        <dbReference type="EMBL" id="WYJ92509.1"/>
    </source>
</evidence>
<reference evidence="1" key="2">
    <citation type="submission" date="2024-03" db="EMBL/GenBank/DDBJ databases">
        <title>The Genome Sequence of Enterococcus sp. DIV0242b.</title>
        <authorList>
            <consortium name="The Broad Institute Genomics Platform"/>
            <consortium name="The Broad Institute Microbial Omics Core"/>
            <consortium name="The Broad Institute Genomic Center for Infectious Diseases"/>
            <person name="Earl A."/>
            <person name="Manson A."/>
            <person name="Gilmore M."/>
            <person name="Schwartman J."/>
            <person name="Shea T."/>
            <person name="Abouelleil A."/>
            <person name="Cao P."/>
            <person name="Chapman S."/>
            <person name="Cusick C."/>
            <person name="Young S."/>
            <person name="Neafsey D."/>
            <person name="Nusbaum C."/>
            <person name="Birren B."/>
        </authorList>
    </citation>
    <scope>NUCLEOTIDE SEQUENCE</scope>
    <source>
        <strain evidence="1">9E7_DIV0242</strain>
    </source>
</reference>
<accession>A0AAQ3VYW3</accession>
<dbReference type="RefSeq" id="WP_339101835.1">
    <property type="nucleotide sequence ID" value="NZ_CP147247.1"/>
</dbReference>